<dbReference type="GO" id="GO:0003676">
    <property type="term" value="F:nucleic acid binding"/>
    <property type="evidence" value="ECO:0007669"/>
    <property type="project" value="InterPro"/>
</dbReference>
<dbReference type="Gene3D" id="2.40.50.140">
    <property type="entry name" value="Nucleic acid-binding proteins"/>
    <property type="match status" value="1"/>
</dbReference>
<comment type="subcellular location">
    <subcellularLocation>
        <location evidence="1">Cell membrane</location>
        <topology evidence="1">Multi-pass membrane protein</topology>
    </subcellularLocation>
</comment>
<sequence length="921" mass="104263">MKNKKSAKVKQDKVKQRLKRVKPWQDKSAKLLGHLLQFASIYALIVGIVGWLMPPVQKLLSGFLYLFALPTDFSIFNAIVLFILASSIRHRRRLALWIEIIYFQLAFVAFGLIFLLAYFFGLVTKEALDMSQFSIFSLLFVILGVVVSLATAVLMILSRNAFPTKIVNGTWWKGIIIAAVGFVCSIIGGVIVSFLTFHGSVSLAQRIAYVFRESVSDFRYLLPFGQEIFPYSSGNNIWVSTTISVIMLLGFISAFLIFTRSTQKELSANAKQELAIRQLILDYGDNDSLAYFATRRDKKAIFSKNKKAAITYHLFGDVLLASGDPIGDEKSWKSAGEAFLNLARAQGWTPGVIGSSEAGAKMYAQLGLNATVFGDEAVVIVRDFSIENPAMHDVAQVMHRAKRENYQVKIRRQAEIPATELSDLTKLTEQWRNGDERGYSMASSRFGDPTDQQIMIVTASDAAGKVQGILSFVPVGSDKLSLDTMRRSPEAMNGAVTFMISSLIEAAKEKEISEISLNFAAARQFFINGETLQANALDKAARTVMKFFSRWYQLESLYRSNDIYLPEWRTRYICYDNGGSLTSVLFAIGQAEGFVPTNIFSKIKSFFSRDYDPRTENRWWKKSDFIKKVHRLEENKRLELLNEAGHDDSYLKKLKDLRENGIPPFSLPDSETESVETLRNKFESVDEFDEKEYSIHGKLISLRGRGAMQFADLADNQAKIQLVIKRDTLNEYAELENRLENFAIWKKDVTVGDRVLVKGTLMRTQTGELSLRVNSWKMLSKTLRELTDIEKIDHTKFIERTEYLSRIRRDLLSNRFVEVDKQDYLALAAGYDKVFSIQNSKVTVLWAYQSIESLKNLLSNLLEDEVLMDLSEVFPDPEANEDALPELKRALSYGLPAFAMAEFYLPTEAADLGVDSENEKK</sequence>
<feature type="domain" description="Lysyl-tRNA synthetase N-terminal transmembrane region" evidence="8">
    <location>
        <begin position="28"/>
        <end position="215"/>
    </location>
</feature>
<evidence type="ECO:0000256" key="1">
    <source>
        <dbReference type="ARBA" id="ARBA00004651"/>
    </source>
</evidence>
<dbReference type="InterPro" id="IPR012340">
    <property type="entry name" value="NA-bd_OB-fold"/>
</dbReference>
<dbReference type="SUPFAM" id="SSF50249">
    <property type="entry name" value="Nucleic acid-binding proteins"/>
    <property type="match status" value="1"/>
</dbReference>
<dbReference type="RefSeq" id="WP_023189326.1">
    <property type="nucleotide sequence ID" value="NZ_BAABQR010000002.1"/>
</dbReference>
<dbReference type="InterPro" id="IPR031553">
    <property type="entry name" value="tRNA-synt_2_TM"/>
</dbReference>
<keyword evidence="5" id="KW-0472">Membrane</keyword>
<dbReference type="PANTHER" id="PTHR34697:SF2">
    <property type="entry name" value="PHOSPHATIDYLGLYCEROL LYSYLTRANSFERASE"/>
    <property type="match status" value="1"/>
</dbReference>
<evidence type="ECO:0000256" key="3">
    <source>
        <dbReference type="ARBA" id="ARBA00022692"/>
    </source>
</evidence>
<dbReference type="InterPro" id="IPR051211">
    <property type="entry name" value="PG_lysyltransferase"/>
</dbReference>
<dbReference type="Pfam" id="PF16995">
    <property type="entry name" value="tRNA-synt_2_TM"/>
    <property type="match status" value="1"/>
</dbReference>
<dbReference type="InterPro" id="IPR044136">
    <property type="entry name" value="Lys-tRNA-ligase_II_N"/>
</dbReference>
<dbReference type="Pfam" id="PF09924">
    <property type="entry name" value="LPG_synthase_C"/>
    <property type="match status" value="1"/>
</dbReference>
<accession>A0A0B8R051</accession>
<dbReference type="Pfam" id="PF01336">
    <property type="entry name" value="tRNA_anti-codon"/>
    <property type="match status" value="1"/>
</dbReference>
<dbReference type="Proteomes" id="UP000031847">
    <property type="component" value="Unassembled WGS sequence"/>
</dbReference>
<dbReference type="PANTHER" id="PTHR34697">
    <property type="entry name" value="PHOSPHATIDYLGLYCEROL LYSYLTRANSFERASE"/>
    <property type="match status" value="1"/>
</dbReference>
<dbReference type="GO" id="GO:0016755">
    <property type="term" value="F:aminoacyltransferase activity"/>
    <property type="evidence" value="ECO:0007669"/>
    <property type="project" value="TreeGrafter"/>
</dbReference>
<organism evidence="9 10">
    <name type="scientific">Lactococcus lactis subsp. lactis</name>
    <name type="common">Streptococcus lactis</name>
    <dbReference type="NCBI Taxonomy" id="1360"/>
    <lineage>
        <taxon>Bacteria</taxon>
        <taxon>Bacillati</taxon>
        <taxon>Bacillota</taxon>
        <taxon>Bacilli</taxon>
        <taxon>Lactobacillales</taxon>
        <taxon>Streptococcaceae</taxon>
        <taxon>Lactococcus</taxon>
    </lineage>
</organism>
<evidence type="ECO:0000313" key="9">
    <source>
        <dbReference type="EMBL" id="GAM80573.1"/>
    </source>
</evidence>
<keyword evidence="2" id="KW-1003">Cell membrane</keyword>
<dbReference type="GO" id="GO:0000166">
    <property type="term" value="F:nucleotide binding"/>
    <property type="evidence" value="ECO:0007669"/>
    <property type="project" value="InterPro"/>
</dbReference>
<reference evidence="9 10" key="1">
    <citation type="submission" date="2015-01" db="EMBL/GenBank/DDBJ databases">
        <title>Lactococcus lactis subsp.lactis JCM 5805 whole genome shotgun sequence.</title>
        <authorList>
            <person name="Fujii T."/>
            <person name="Tomita Y."/>
            <person name="Ikushima S."/>
            <person name="Fujiwara D."/>
        </authorList>
    </citation>
    <scope>NUCLEOTIDE SEQUENCE [LARGE SCALE GENOMIC DNA]</scope>
    <source>
        <strain evidence="9 10">JCM 5805</strain>
    </source>
</reference>
<dbReference type="GO" id="GO:0005886">
    <property type="term" value="C:plasma membrane"/>
    <property type="evidence" value="ECO:0007669"/>
    <property type="project" value="UniProtKB-SubCell"/>
</dbReference>
<keyword evidence="3" id="KW-0812">Transmembrane</keyword>
<evidence type="ECO:0000259" key="7">
    <source>
        <dbReference type="Pfam" id="PF09924"/>
    </source>
</evidence>
<evidence type="ECO:0000259" key="8">
    <source>
        <dbReference type="Pfam" id="PF16995"/>
    </source>
</evidence>
<dbReference type="InterPro" id="IPR004365">
    <property type="entry name" value="NA-bd_OB_tRNA"/>
</dbReference>
<name>A0A0B8R051_LACLL</name>
<protein>
    <submittedName>
        <fullName evidence="9">Uncharacterized conserved protein</fullName>
    </submittedName>
</protein>
<gene>
    <name evidence="9" type="ORF">JCM5805K_1685</name>
</gene>
<dbReference type="AlphaFoldDB" id="A0A0B8R051"/>
<proteinExistence type="predicted"/>
<feature type="domain" description="Phosphatidylglycerol lysyltransferase C-terminal" evidence="7">
    <location>
        <begin position="277"/>
        <end position="575"/>
    </location>
</feature>
<dbReference type="EMBL" id="BBSI01000023">
    <property type="protein sequence ID" value="GAM80573.1"/>
    <property type="molecule type" value="Genomic_DNA"/>
</dbReference>
<evidence type="ECO:0000256" key="4">
    <source>
        <dbReference type="ARBA" id="ARBA00022989"/>
    </source>
</evidence>
<keyword evidence="4" id="KW-1133">Transmembrane helix</keyword>
<evidence type="ECO:0000259" key="6">
    <source>
        <dbReference type="Pfam" id="PF01336"/>
    </source>
</evidence>
<evidence type="ECO:0000256" key="5">
    <source>
        <dbReference type="ARBA" id="ARBA00023136"/>
    </source>
</evidence>
<dbReference type="GO" id="GO:0055091">
    <property type="term" value="P:phospholipid homeostasis"/>
    <property type="evidence" value="ECO:0007669"/>
    <property type="project" value="TreeGrafter"/>
</dbReference>
<dbReference type="CDD" id="cd04322">
    <property type="entry name" value="LysRS_N"/>
    <property type="match status" value="1"/>
</dbReference>
<evidence type="ECO:0000256" key="2">
    <source>
        <dbReference type="ARBA" id="ARBA00022475"/>
    </source>
</evidence>
<feature type="domain" description="OB" evidence="6">
    <location>
        <begin position="694"/>
        <end position="779"/>
    </location>
</feature>
<comment type="caution">
    <text evidence="9">The sequence shown here is derived from an EMBL/GenBank/DDBJ whole genome shotgun (WGS) entry which is preliminary data.</text>
</comment>
<evidence type="ECO:0000313" key="10">
    <source>
        <dbReference type="Proteomes" id="UP000031847"/>
    </source>
</evidence>
<dbReference type="InterPro" id="IPR024320">
    <property type="entry name" value="LPG_synthase_C"/>
</dbReference>
<dbReference type="PATRIC" id="fig|1360.96.peg.1668"/>